<evidence type="ECO:0000256" key="1">
    <source>
        <dbReference type="SAM" id="MobiDB-lite"/>
    </source>
</evidence>
<organism evidence="3 4">
    <name type="scientific">Cyphomyrmex costatus</name>
    <dbReference type="NCBI Taxonomy" id="456900"/>
    <lineage>
        <taxon>Eukaryota</taxon>
        <taxon>Metazoa</taxon>
        <taxon>Ecdysozoa</taxon>
        <taxon>Arthropoda</taxon>
        <taxon>Hexapoda</taxon>
        <taxon>Insecta</taxon>
        <taxon>Pterygota</taxon>
        <taxon>Neoptera</taxon>
        <taxon>Endopterygota</taxon>
        <taxon>Hymenoptera</taxon>
        <taxon>Apocrita</taxon>
        <taxon>Aculeata</taxon>
        <taxon>Formicoidea</taxon>
        <taxon>Formicidae</taxon>
        <taxon>Myrmicinae</taxon>
        <taxon>Cyphomyrmex</taxon>
    </lineage>
</organism>
<proteinExistence type="predicted"/>
<feature type="compositionally biased region" description="Polar residues" evidence="1">
    <location>
        <begin position="512"/>
        <end position="539"/>
    </location>
</feature>
<reference evidence="3 4" key="1">
    <citation type="submission" date="2016-03" db="EMBL/GenBank/DDBJ databases">
        <title>Cyphomyrmex costatus WGS genome.</title>
        <authorList>
            <person name="Nygaard S."/>
            <person name="Hu H."/>
            <person name="Boomsma J."/>
            <person name="Zhang G."/>
        </authorList>
    </citation>
    <scope>NUCLEOTIDE SEQUENCE [LARGE SCALE GENOMIC DNA]</scope>
    <source>
        <strain evidence="3">MS0001</strain>
        <tissue evidence="3">Whole body</tissue>
    </source>
</reference>
<feature type="compositionally biased region" description="Low complexity" evidence="1">
    <location>
        <begin position="477"/>
        <end position="511"/>
    </location>
</feature>
<dbReference type="Proteomes" id="UP000078542">
    <property type="component" value="Unassembled WGS sequence"/>
</dbReference>
<evidence type="ECO:0000313" key="3">
    <source>
        <dbReference type="EMBL" id="KYN00228.1"/>
    </source>
</evidence>
<evidence type="ECO:0008006" key="5">
    <source>
        <dbReference type="Google" id="ProtNLM"/>
    </source>
</evidence>
<dbReference type="STRING" id="456900.A0A151IG93"/>
<evidence type="ECO:0000256" key="2">
    <source>
        <dbReference type="SAM" id="SignalP"/>
    </source>
</evidence>
<accession>A0A151IG93</accession>
<feature type="compositionally biased region" description="Low complexity" evidence="1">
    <location>
        <begin position="445"/>
        <end position="470"/>
    </location>
</feature>
<evidence type="ECO:0000313" key="4">
    <source>
        <dbReference type="Proteomes" id="UP000078542"/>
    </source>
</evidence>
<feature type="region of interest" description="Disordered" evidence="1">
    <location>
        <begin position="277"/>
        <end position="543"/>
    </location>
</feature>
<feature type="chain" id="PRO_5007582141" description="Translation initiation factor IF-2" evidence="2">
    <location>
        <begin position="26"/>
        <end position="654"/>
    </location>
</feature>
<feature type="signal peptide" evidence="2">
    <location>
        <begin position="1"/>
        <end position="25"/>
    </location>
</feature>
<feature type="compositionally biased region" description="Low complexity" evidence="1">
    <location>
        <begin position="294"/>
        <end position="309"/>
    </location>
</feature>
<feature type="compositionally biased region" description="Low complexity" evidence="1">
    <location>
        <begin position="380"/>
        <end position="408"/>
    </location>
</feature>
<feature type="compositionally biased region" description="Low complexity" evidence="1">
    <location>
        <begin position="415"/>
        <end position="438"/>
    </location>
</feature>
<dbReference type="EMBL" id="KQ977739">
    <property type="protein sequence ID" value="KYN00228.1"/>
    <property type="molecule type" value="Genomic_DNA"/>
</dbReference>
<dbReference type="PANTHER" id="PTHR37572:SF1">
    <property type="entry name" value="GA22863"/>
    <property type="match status" value="1"/>
</dbReference>
<sequence length="654" mass="70039">MISRAMINFFSGALLIIALIPDATSYNKYGRTCKDIGCRSDETCVMAEDPCTGYTDKCGRYPTCRRTSDASCTSMVCGENEYCKSENGAPRCVRKSTGLGYESAGVSYVNGERVKEGERNNANPYANANAPPMPPYPSGDNEHHRSSFGSNLGYPPYPSNTGTSGQSGHGYPSYPQSTNQAGHRDLGYPPYPTQNRMPTPGQSAYPGYPQNTGYPQAPVNPQYPGYQNYPYQNYPNQRGYHYNSNSVYGRRNAASLQTISSMILVGFSGSLPAGINNVSHRSTTPRVPSPPPRSSSYGGRYNGYSGSRNTIGDGSIFNRLFGNNRHPRPTTSVRSTTQTKNDEMRPRIVPKRQSSSSTTTETHGSSDTSKNSDDQSYPARSSGYPTSSGYPSSSSYPNSGSSRTSDSSNQPRSDYPSSGSSGYPTRSSGYPSSGSSGYPTGGSSGYPSSGSLSYPSRGSSGYPSSGSSGYPTGGSSGYPSSGLSGYPSSHSGYPSSGSSGYPLSGSSSYPSKDNSGYPTGSAYPSRNSGTSGYPDNSRNLPGEETVRRTGANAVNAGYPNNQRTSVYPEGYRGNYPGQNTGYPYNNQRPPHSNQGYSNGYPQGGYYPEGHYQGQNYMTTTRRPGIRDQLTNFARNVAEKVLTQTILDRVTGRHQ</sequence>
<feature type="compositionally biased region" description="Low complexity" evidence="1">
    <location>
        <begin position="354"/>
        <end position="369"/>
    </location>
</feature>
<feature type="compositionally biased region" description="Polar residues" evidence="1">
    <location>
        <begin position="329"/>
        <end position="339"/>
    </location>
</feature>
<keyword evidence="2" id="KW-0732">Signal</keyword>
<protein>
    <recommendedName>
        <fullName evidence="5">Translation initiation factor IF-2</fullName>
    </recommendedName>
</protein>
<gene>
    <name evidence="3" type="ORF">ALC62_09023</name>
</gene>
<dbReference type="PANTHER" id="PTHR37572">
    <property type="entry name" value="GA22863"/>
    <property type="match status" value="1"/>
</dbReference>
<keyword evidence="4" id="KW-1185">Reference proteome</keyword>
<name>A0A151IG93_9HYME</name>
<feature type="compositionally biased region" description="Polar residues" evidence="1">
    <location>
        <begin position="193"/>
        <end position="202"/>
    </location>
</feature>
<feature type="compositionally biased region" description="Low complexity" evidence="1">
    <location>
        <begin position="120"/>
        <end position="130"/>
    </location>
</feature>
<feature type="region of interest" description="Disordered" evidence="1">
    <location>
        <begin position="112"/>
        <end position="211"/>
    </location>
</feature>
<dbReference type="AlphaFoldDB" id="A0A151IG93"/>